<evidence type="ECO:0000256" key="1">
    <source>
        <dbReference type="SAM" id="MobiDB-lite"/>
    </source>
</evidence>
<sequence>MSTHFTIPELSLILMQTEIYRKVFHAIPDDLVTTWKQYKEFVLHHERLNRPQAKDQDSSEPLARMPSEAGDVGAPGQAHAAETASGAADNVTARESEHADIDGSRTSTTPVPSTPPASGPQTAQKEKQRKPARGSEPFDAADKEEMENLLQELRGHLVLYPTRFLEGEDVANNFLFAADRFVDAFAHLRLKIPPAHPVIFHLLRRMRYYVALVRKRSSDTQTGSEHGNADGVRRKPEEREVKTTSFHPRPNLRLQLLLRLKSMRTRLFLQILELKPVPPFLNYKLEDNTALLLDSAPITRDVPDGHTRPFDPTQSPWVMRTSAPGRPVGRVSFTGTKIAAGSSQSERRSVGMADDNSKRQRAELKLTAKTTISNASTARPEKEIASEPPIPNLQKDNSAHNRKLRPPPSVDYLLHDDDAGPSNYRHDSPMLIEYPDNRVTRTLSEDLEAVERKLDVMDVDPHDIEDLYATPAPAPHAGGAPDIADHPPLPSKTHYFYFARQEEQFAGKDKGDRDDLDRIIANVKRREEERYDNHIRAPRKSLAEKLDRKARKLKEAKAFNFVKGKSFFLDRDTEQDQNR</sequence>
<reference evidence="2 3" key="1">
    <citation type="submission" date="2016-03" db="EMBL/GenBank/DDBJ databases">
        <title>Whole genome sequencing of Grifola frondosa 9006-11.</title>
        <authorList>
            <person name="Min B."/>
            <person name="Park H."/>
            <person name="Kim J.-G."/>
            <person name="Cho H."/>
            <person name="Oh Y.-L."/>
            <person name="Kong W.-S."/>
            <person name="Choi I.-G."/>
        </authorList>
    </citation>
    <scope>NUCLEOTIDE SEQUENCE [LARGE SCALE GENOMIC DNA]</scope>
    <source>
        <strain evidence="2 3">9006-11</strain>
    </source>
</reference>
<dbReference type="STRING" id="5627.A0A1C7LXX0"/>
<feature type="compositionally biased region" description="Basic and acidic residues" evidence="1">
    <location>
        <begin position="345"/>
        <end position="366"/>
    </location>
</feature>
<evidence type="ECO:0000313" key="3">
    <source>
        <dbReference type="Proteomes" id="UP000092993"/>
    </source>
</evidence>
<dbReference type="OrthoDB" id="14911at2759"/>
<comment type="caution">
    <text evidence="2">The sequence shown here is derived from an EMBL/GenBank/DDBJ whole genome shotgun (WGS) entry which is preliminary data.</text>
</comment>
<feature type="compositionally biased region" description="Basic and acidic residues" evidence="1">
    <location>
        <begin position="413"/>
        <end position="428"/>
    </location>
</feature>
<organism evidence="2 3">
    <name type="scientific">Grifola frondosa</name>
    <name type="common">Maitake</name>
    <name type="synonym">Polyporus frondosus</name>
    <dbReference type="NCBI Taxonomy" id="5627"/>
    <lineage>
        <taxon>Eukaryota</taxon>
        <taxon>Fungi</taxon>
        <taxon>Dikarya</taxon>
        <taxon>Basidiomycota</taxon>
        <taxon>Agaricomycotina</taxon>
        <taxon>Agaricomycetes</taxon>
        <taxon>Polyporales</taxon>
        <taxon>Grifolaceae</taxon>
        <taxon>Grifola</taxon>
    </lineage>
</organism>
<evidence type="ECO:0000313" key="2">
    <source>
        <dbReference type="EMBL" id="OBZ68849.1"/>
    </source>
</evidence>
<accession>A0A1C7LXX0</accession>
<feature type="region of interest" description="Disordered" evidence="1">
    <location>
        <begin position="217"/>
        <end position="245"/>
    </location>
</feature>
<feature type="region of interest" description="Disordered" evidence="1">
    <location>
        <begin position="49"/>
        <end position="140"/>
    </location>
</feature>
<feature type="compositionally biased region" description="Basic and acidic residues" evidence="1">
    <location>
        <begin position="227"/>
        <end position="242"/>
    </location>
</feature>
<name>A0A1C7LXX0_GRIFR</name>
<keyword evidence="3" id="KW-1185">Reference proteome</keyword>
<dbReference type="EMBL" id="LUGG01000019">
    <property type="protein sequence ID" value="OBZ68849.1"/>
    <property type="molecule type" value="Genomic_DNA"/>
</dbReference>
<gene>
    <name evidence="2" type="ORF">A0H81_11088</name>
</gene>
<proteinExistence type="predicted"/>
<dbReference type="Proteomes" id="UP000092993">
    <property type="component" value="Unassembled WGS sequence"/>
</dbReference>
<protein>
    <submittedName>
        <fullName evidence="2">Uncharacterized protein</fullName>
    </submittedName>
</protein>
<feature type="compositionally biased region" description="Polar residues" evidence="1">
    <location>
        <begin position="368"/>
        <end position="377"/>
    </location>
</feature>
<feature type="compositionally biased region" description="Basic and acidic residues" evidence="1">
    <location>
        <begin position="92"/>
        <end position="103"/>
    </location>
</feature>
<dbReference type="AlphaFoldDB" id="A0A1C7LXX0"/>
<feature type="region of interest" description="Disordered" evidence="1">
    <location>
        <begin position="303"/>
        <end position="430"/>
    </location>
</feature>